<dbReference type="PATRIC" id="fig|742737.3.peg.3505"/>
<sequence length="161" mass="17870">MRRVIVNSTPLIVLCNTGQLDVLKKLYGEISIPEAVFNEITEKEDSACQLVKASLDWIHVEKITDKTEKKMYKAKLHDGEVEVMILAQENPKADLVIIDDNAAKKTAKYLGLSVTGTLGVLLKAKKHGIIAKLGPVLEEIKRNGFYIGEELEKLILEQAGE</sequence>
<organism evidence="1 2">
    <name type="scientific">Hungatella hathewayi WAL-18680</name>
    <dbReference type="NCBI Taxonomy" id="742737"/>
    <lineage>
        <taxon>Bacteria</taxon>
        <taxon>Bacillati</taxon>
        <taxon>Bacillota</taxon>
        <taxon>Clostridia</taxon>
        <taxon>Lachnospirales</taxon>
        <taxon>Lachnospiraceae</taxon>
        <taxon>Hungatella</taxon>
    </lineage>
</organism>
<dbReference type="HOGENOM" id="CLU_115769_0_1_9"/>
<dbReference type="Pfam" id="PF11848">
    <property type="entry name" value="DUF3368"/>
    <property type="match status" value="1"/>
</dbReference>
<dbReference type="InterPro" id="IPR021799">
    <property type="entry name" value="PIN-like_prokaryotic"/>
</dbReference>
<evidence type="ECO:0000313" key="2">
    <source>
        <dbReference type="Proteomes" id="UP000005384"/>
    </source>
</evidence>
<dbReference type="RefSeq" id="WP_006781517.1">
    <property type="nucleotide sequence ID" value="NZ_CP040506.1"/>
</dbReference>
<name>G5IJ49_9FIRM</name>
<dbReference type="PANTHER" id="PTHR39550:SF1">
    <property type="entry name" value="SLL0658 PROTEIN"/>
    <property type="match status" value="1"/>
</dbReference>
<accession>G5IJ49</accession>
<proteinExistence type="predicted"/>
<evidence type="ECO:0000313" key="1">
    <source>
        <dbReference type="EMBL" id="EHI58469.1"/>
    </source>
</evidence>
<comment type="caution">
    <text evidence="1">The sequence shown here is derived from an EMBL/GenBank/DDBJ whole genome shotgun (WGS) entry which is preliminary data.</text>
</comment>
<dbReference type="Proteomes" id="UP000005384">
    <property type="component" value="Unassembled WGS sequence"/>
</dbReference>
<protein>
    <recommendedName>
        <fullName evidence="3">DUF3368 domain-containing protein</fullName>
    </recommendedName>
</protein>
<dbReference type="OrthoDB" id="2065688at2"/>
<dbReference type="AlphaFoldDB" id="G5IJ49"/>
<dbReference type="EMBL" id="ADLN01000097">
    <property type="protein sequence ID" value="EHI58469.1"/>
    <property type="molecule type" value="Genomic_DNA"/>
</dbReference>
<reference evidence="1 2" key="1">
    <citation type="submission" date="2011-08" db="EMBL/GenBank/DDBJ databases">
        <title>The Genome Sequence of Clostridium hathewayi WAL-18680.</title>
        <authorList>
            <consortium name="The Broad Institute Genome Sequencing Platform"/>
            <person name="Earl A."/>
            <person name="Ward D."/>
            <person name="Feldgarden M."/>
            <person name="Gevers D."/>
            <person name="Finegold S.M."/>
            <person name="Summanen P.H."/>
            <person name="Molitoris D.R."/>
            <person name="Song M."/>
            <person name="Daigneault M."/>
            <person name="Allen-Vercoe E."/>
            <person name="Young S.K."/>
            <person name="Zeng Q."/>
            <person name="Gargeya S."/>
            <person name="Fitzgerald M."/>
            <person name="Haas B."/>
            <person name="Abouelleil A."/>
            <person name="Alvarado L."/>
            <person name="Arachchi H.M."/>
            <person name="Berlin A."/>
            <person name="Brown A."/>
            <person name="Chapman S.B."/>
            <person name="Chen Z."/>
            <person name="Dunbar C."/>
            <person name="Freedman E."/>
            <person name="Gearin G."/>
            <person name="Gellesch M."/>
            <person name="Goldberg J."/>
            <person name="Griggs A."/>
            <person name="Gujja S."/>
            <person name="Heiman D."/>
            <person name="Howarth C."/>
            <person name="Larson L."/>
            <person name="Lui A."/>
            <person name="MacDonald P.J.P."/>
            <person name="Montmayeur A."/>
            <person name="Murphy C."/>
            <person name="Neiman D."/>
            <person name="Pearson M."/>
            <person name="Priest M."/>
            <person name="Roberts A."/>
            <person name="Saif S."/>
            <person name="Shea T."/>
            <person name="Shenoy N."/>
            <person name="Sisk P."/>
            <person name="Stolte C."/>
            <person name="Sykes S."/>
            <person name="Wortman J."/>
            <person name="Nusbaum C."/>
            <person name="Birren B."/>
        </authorList>
    </citation>
    <scope>NUCLEOTIDE SEQUENCE [LARGE SCALE GENOMIC DNA]</scope>
    <source>
        <strain evidence="1 2">WAL-18680</strain>
    </source>
</reference>
<dbReference type="PANTHER" id="PTHR39550">
    <property type="entry name" value="SLL0658 PROTEIN"/>
    <property type="match status" value="1"/>
</dbReference>
<gene>
    <name evidence="1" type="ORF">HMPREF9473_03527</name>
</gene>
<evidence type="ECO:0008006" key="3">
    <source>
        <dbReference type="Google" id="ProtNLM"/>
    </source>
</evidence>
<keyword evidence="2" id="KW-1185">Reference proteome</keyword>